<feature type="compositionally biased region" description="Basic residues" evidence="1">
    <location>
        <begin position="595"/>
        <end position="605"/>
    </location>
</feature>
<evidence type="ECO:0000256" key="1">
    <source>
        <dbReference type="SAM" id="MobiDB-lite"/>
    </source>
</evidence>
<name>A0A813AFV6_9DINO</name>
<feature type="region of interest" description="Disordered" evidence="1">
    <location>
        <begin position="369"/>
        <end position="461"/>
    </location>
</feature>
<evidence type="ECO:0000313" key="3">
    <source>
        <dbReference type="Proteomes" id="UP000601435"/>
    </source>
</evidence>
<reference evidence="2" key="1">
    <citation type="submission" date="2021-02" db="EMBL/GenBank/DDBJ databases">
        <authorList>
            <person name="Dougan E. K."/>
            <person name="Rhodes N."/>
            <person name="Thang M."/>
            <person name="Chan C."/>
        </authorList>
    </citation>
    <scope>NUCLEOTIDE SEQUENCE</scope>
</reference>
<sequence>RRRCWPVARLGLRRFPPRFSDPAVPGLRRRGAACGRGASRPAGPRRHYGQRGARGSRRPQDPAEGGGRLPGQAGLRPDSGRGGEDTRRLQADGADGAERRGGERRAALGHGGPGQDRRAAAAGDDDQPESRDGQDGPAQPGADHHAGDGQGPQREPSDAAGPGSDPAGGDCRRRVRRRSTGATSEPRREPADAQHSLQLPPGRRAGAGRAARRLRRRAGRRRARHHHCRPEGLCRGRRGQHGRRDLGAASGRDADHPGRAGRRLVVRARAELAHQLLPGRLPDGRLRAAGSAHPLPGAASRRNLGEGTALVRRRRDLRRAAGRPRGRPGRWAGQLHASQRLRGRRRRRDLRRRRRRAARLRLAFRRGRALPGLGGEGQRRRGRRRFPDHRGRRRRRRRRHRRPAQRSVAAAQQRGDRGGRRRGARRQDRLHGARLQHRRLADARQRSRHGLGRPRRFAGGERRALQGLLPGLAGHAAPVRGPQGDDHAQLRRPGLLLLPAGGQRQPGGGGRTPGRDLSEALAQHHRPQPDRPEGQRRQALRGAARRAGEARLQRRRQVRDRSGELQRPLHPPVRRGRRIPGDGHGDAEQPAHTQHQAHRRGRRAGSHPGGALQPERVHRPVERDPDRAQRRGGGPRRHRAAPLDRGALQLLRGLRVAQRRLVAAGRPDLAARAEERRLLEKRLLQRSRGDRGYPDPVDRAADQPAVVGAARRDRGEPHPGLRHRAGQGQLSHS</sequence>
<gene>
    <name evidence="2" type="ORF">SNEC2469_LOCUS27811</name>
</gene>
<feature type="region of interest" description="Disordered" evidence="1">
    <location>
        <begin position="284"/>
        <end position="353"/>
    </location>
</feature>
<proteinExistence type="predicted"/>
<feature type="compositionally biased region" description="Basic and acidic residues" evidence="1">
    <location>
        <begin position="78"/>
        <end position="106"/>
    </location>
</feature>
<feature type="compositionally biased region" description="Basic and acidic residues" evidence="1">
    <location>
        <begin position="242"/>
        <end position="258"/>
    </location>
</feature>
<feature type="compositionally biased region" description="Basic residues" evidence="1">
    <location>
        <begin position="339"/>
        <end position="353"/>
    </location>
</feature>
<feature type="region of interest" description="Disordered" evidence="1">
    <location>
        <begin position="682"/>
        <end position="733"/>
    </location>
</feature>
<feature type="compositionally biased region" description="Basic residues" evidence="1">
    <location>
        <begin position="446"/>
        <end position="456"/>
    </location>
</feature>
<feature type="non-terminal residue" evidence="2">
    <location>
        <position position="1"/>
    </location>
</feature>
<feature type="non-terminal residue" evidence="2">
    <location>
        <position position="733"/>
    </location>
</feature>
<feature type="compositionally biased region" description="Low complexity" evidence="1">
    <location>
        <begin position="158"/>
        <end position="169"/>
    </location>
</feature>
<feature type="compositionally biased region" description="Basic residues" evidence="1">
    <location>
        <begin position="43"/>
        <end position="57"/>
    </location>
</feature>
<feature type="compositionally biased region" description="Basic and acidic residues" evidence="1">
    <location>
        <begin position="527"/>
        <end position="536"/>
    </location>
</feature>
<feature type="compositionally biased region" description="Basic residues" evidence="1">
    <location>
        <begin position="311"/>
        <end position="328"/>
    </location>
</feature>
<feature type="region of interest" description="Disordered" evidence="1">
    <location>
        <begin position="498"/>
        <end position="644"/>
    </location>
</feature>
<feature type="compositionally biased region" description="Basic and acidic residues" evidence="1">
    <location>
        <begin position="682"/>
        <end position="701"/>
    </location>
</feature>
<feature type="compositionally biased region" description="Basic and acidic residues" evidence="1">
    <location>
        <begin position="579"/>
        <end position="589"/>
    </location>
</feature>
<protein>
    <submittedName>
        <fullName evidence="2">Uncharacterized protein</fullName>
    </submittedName>
</protein>
<dbReference type="Proteomes" id="UP000601435">
    <property type="component" value="Unassembled WGS sequence"/>
</dbReference>
<dbReference type="AlphaFoldDB" id="A0A813AFV6"/>
<accession>A0A813AFV6</accession>
<keyword evidence="3" id="KW-1185">Reference proteome</keyword>
<feature type="compositionally biased region" description="Basic and acidic residues" evidence="1">
    <location>
        <begin position="710"/>
        <end position="719"/>
    </location>
</feature>
<organism evidence="2 3">
    <name type="scientific">Symbiodinium necroappetens</name>
    <dbReference type="NCBI Taxonomy" id="1628268"/>
    <lineage>
        <taxon>Eukaryota</taxon>
        <taxon>Sar</taxon>
        <taxon>Alveolata</taxon>
        <taxon>Dinophyceae</taxon>
        <taxon>Suessiales</taxon>
        <taxon>Symbiodiniaceae</taxon>
        <taxon>Symbiodinium</taxon>
    </lineage>
</organism>
<feature type="compositionally biased region" description="Basic residues" evidence="1">
    <location>
        <begin position="210"/>
        <end position="228"/>
    </location>
</feature>
<feature type="compositionally biased region" description="Basic residues" evidence="1">
    <location>
        <begin position="380"/>
        <end position="404"/>
    </location>
</feature>
<feature type="compositionally biased region" description="Basic and acidic residues" evidence="1">
    <location>
        <begin position="615"/>
        <end position="629"/>
    </location>
</feature>
<feature type="region of interest" description="Disordered" evidence="1">
    <location>
        <begin position="14"/>
        <end position="260"/>
    </location>
</feature>
<evidence type="ECO:0000313" key="2">
    <source>
        <dbReference type="EMBL" id="CAE7867027.1"/>
    </source>
</evidence>
<dbReference type="EMBL" id="CAJNJA010059246">
    <property type="protein sequence ID" value="CAE7867027.1"/>
    <property type="molecule type" value="Genomic_DNA"/>
</dbReference>
<feature type="compositionally biased region" description="Low complexity" evidence="1">
    <location>
        <begin position="32"/>
        <end position="42"/>
    </location>
</feature>
<comment type="caution">
    <text evidence="2">The sequence shown here is derived from an EMBL/GenBank/DDBJ whole genome shotgun (WGS) entry which is preliminary data.</text>
</comment>